<keyword evidence="3" id="KW-1185">Reference proteome</keyword>
<evidence type="ECO:0000313" key="3">
    <source>
        <dbReference type="Proteomes" id="UP001497444"/>
    </source>
</evidence>
<protein>
    <submittedName>
        <fullName evidence="2">Uncharacterized protein</fullName>
    </submittedName>
</protein>
<reference evidence="2" key="1">
    <citation type="submission" date="2024-02" db="EMBL/GenBank/DDBJ databases">
        <authorList>
            <consortium name="ELIXIR-Norway"/>
            <consortium name="Elixir Norway"/>
        </authorList>
    </citation>
    <scope>NUCLEOTIDE SEQUENCE</scope>
</reference>
<accession>A0ABP0W2W1</accession>
<proteinExistence type="predicted"/>
<gene>
    <name evidence="2" type="ORF">CSSPJE1EN1_LOCUS6591</name>
</gene>
<evidence type="ECO:0000313" key="2">
    <source>
        <dbReference type="EMBL" id="CAK9261113.1"/>
    </source>
</evidence>
<evidence type="ECO:0000256" key="1">
    <source>
        <dbReference type="SAM" id="MobiDB-lite"/>
    </source>
</evidence>
<organism evidence="2 3">
    <name type="scientific">Sphagnum jensenii</name>
    <dbReference type="NCBI Taxonomy" id="128206"/>
    <lineage>
        <taxon>Eukaryota</taxon>
        <taxon>Viridiplantae</taxon>
        <taxon>Streptophyta</taxon>
        <taxon>Embryophyta</taxon>
        <taxon>Bryophyta</taxon>
        <taxon>Sphagnophytina</taxon>
        <taxon>Sphagnopsida</taxon>
        <taxon>Sphagnales</taxon>
        <taxon>Sphagnaceae</taxon>
        <taxon>Sphagnum</taxon>
    </lineage>
</organism>
<feature type="region of interest" description="Disordered" evidence="1">
    <location>
        <begin position="908"/>
        <end position="946"/>
    </location>
</feature>
<dbReference type="EMBL" id="OZ020108">
    <property type="protein sequence ID" value="CAK9261113.1"/>
    <property type="molecule type" value="Genomic_DNA"/>
</dbReference>
<dbReference type="PANTHER" id="PTHR36337:SF1">
    <property type="entry name" value="OBSCURIN-LIKE PROTEIN"/>
    <property type="match status" value="1"/>
</dbReference>
<name>A0ABP0W2W1_9BRYO</name>
<sequence length="1008" mass="111164">MELQSLEEWLVKASAPPPSSVAASGAAAASSSGASSRTSNIGPPARQIAQVWGEIRACLQRGELEPAHAEALSVIHHYRKSLHIADPQVKLLVGILTGVGCKDTQLLGQARASVALVLCAWLHKLLAHPLSATGAAPPMQQSYESTLALVVENTCKALQDFPVSDAYVCEAILLLGKSSGAPQSSQSLRQQCRQVVALELVKRKSVIVQRSVWNAIAGAGYAMAGAHDGTAAMASIFRALLSLWSFESKGREKTVEDYPPLHDVLMVFHLLEYQGLALSASAFSSTLSSSQQRDNLRSEEEDRTRKLWNLVAHAMTDASSPHATQCTALMAAAGLRQGLDPRRQETLTQKNSAIHHHHHHPREEWHDILHSLDELVIGFCEKALGSLQRIRGFSDPSDTNWGFVNQAMLLRDTGDFVKQLQHKLRCISLAVSRNRFFPPNSLILQSLVIVLLNDLLSLHNIYIAQTNDLQRQMMTMDSHHTGSALGVALEHLEMKVKGTLFQEVGAIARALCEQYKLANEETQVHTELGLWAFLQDLYTNHRCFRSLSGRAPEASTGALEKVLISTFMTVLMFFSRAIEDTTAGRKMFGGERAAQALDCLSCVEFCRHVQMQEYGALVKRTVLLVSMSQTATIAFVRFLPPYNSIIHGPGNPQVNERVYNWSLDEVQTARMSFYLRVLPLCLRKLPEAIFANEVAPIMFLYLQHPLEAVAKASHSLFASFLTTETEDKVKYSLTALGNEPPEAELREQLAVYYIERALEKFPAGTLFDALVFGIAAIMYQLPPGSPAAVHCIQVLVQKAIALQSMQNQSKSQEERSDKDVDMSEDAEKIQLLLLHLILRVDLQVLPELLKQMARLILGHPTEAARSAALEDAFEIITSTNDYTRKPMIIPWLQSLAFLSSHPDVLLTSQSQQNSLHHQSRPNNNTRSLVAAPAPDTADNNTTTPILPLNSADASSQSVINMVKGLSFNPQGKFWYPPLGRPALELGTSEFQYGLKIDHSPMHLTAVKS</sequence>
<dbReference type="Proteomes" id="UP001497444">
    <property type="component" value="Chromosome 13"/>
</dbReference>
<dbReference type="PANTHER" id="PTHR36337">
    <property type="entry name" value="OBSCURIN-LIKE PROTEIN"/>
    <property type="match status" value="1"/>
</dbReference>